<dbReference type="HOGENOM" id="CLU_400190_0_0_1"/>
<feature type="compositionally biased region" description="Polar residues" evidence="2">
    <location>
        <begin position="490"/>
        <end position="516"/>
    </location>
</feature>
<evidence type="ECO:0000256" key="1">
    <source>
        <dbReference type="ARBA" id="ARBA00022468"/>
    </source>
</evidence>
<feature type="compositionally biased region" description="Low complexity" evidence="2">
    <location>
        <begin position="460"/>
        <end position="473"/>
    </location>
</feature>
<evidence type="ECO:0000313" key="5">
    <source>
        <dbReference type="Proteomes" id="UP000002748"/>
    </source>
</evidence>
<dbReference type="GO" id="GO:0007165">
    <property type="term" value="P:signal transduction"/>
    <property type="evidence" value="ECO:0007669"/>
    <property type="project" value="InterPro"/>
</dbReference>
<dbReference type="VEuPathDB" id="FungiDB:A1Q1_01402"/>
<dbReference type="SUPFAM" id="SSF48350">
    <property type="entry name" value="GTPase activation domain, GAP"/>
    <property type="match status" value="1"/>
</dbReference>
<feature type="compositionally biased region" description="Basic residues" evidence="2">
    <location>
        <begin position="67"/>
        <end position="77"/>
    </location>
</feature>
<dbReference type="RefSeq" id="XP_014179916.1">
    <property type="nucleotide sequence ID" value="XM_014324441.1"/>
</dbReference>
<dbReference type="KEGG" id="tasa:A1Q1_01402"/>
<organism evidence="4 5">
    <name type="scientific">Trichosporon asahii var. asahii (strain ATCC 90039 / CBS 2479 / JCM 2466 / KCTC 7840 / NBRC 103889/ NCYC 2677 / UAMH 7654)</name>
    <name type="common">Yeast</name>
    <dbReference type="NCBI Taxonomy" id="1186058"/>
    <lineage>
        <taxon>Eukaryota</taxon>
        <taxon>Fungi</taxon>
        <taxon>Dikarya</taxon>
        <taxon>Basidiomycota</taxon>
        <taxon>Agaricomycotina</taxon>
        <taxon>Tremellomycetes</taxon>
        <taxon>Trichosporonales</taxon>
        <taxon>Trichosporonaceae</taxon>
        <taxon>Trichosporon</taxon>
    </lineage>
</organism>
<dbReference type="OrthoDB" id="3196451at2759"/>
<dbReference type="GO" id="GO:0060237">
    <property type="term" value="P:regulation of fungal-type cell wall organization"/>
    <property type="evidence" value="ECO:0007669"/>
    <property type="project" value="TreeGrafter"/>
</dbReference>
<sequence length="688" mass="74557">MPSTRPPPAPARGRVAYPSADAYTAGDAGAQPTLGESSTTQAQAIQAGGQSYENDKPISSGGAVGLLRRRTTTKRKPQPSGDSPDARAEMSEREKSTQGLKTWWKAFSSNPKSSAPTRTPVTMNTRLQFGVPLHVVLQYAGMSISTQAPDGSLNMWGEVPIAVARCGAYLKGKTDIEGVFRVSGSAKRMRDLQLTFDTGPDYGLHLDWSETMYTPHDVATIFRRFLTQMPEPVIPCSFYNRRIREYKRLIRRMPAENQFLLLYVLDLLGIFAKESDKNLMTAATGHPPPPRPRHAASGERRLEGRRQVPDRSRGVVRLWHDYGELYERFGADRQRIASRQNSGVIPTVGSSNDPGARPPSRQEASRQDNREAPAAPPSPTPLGRRGSGQDMRTDSPTRGASRPPVIRRESGDSYKTALEYPAGGAGGISIPTAVPEHAVASNHAVAQPRPIPSSSKRENVGASSSSLAVSGLSPRTSSLAARASLKSPASPRTQSPHTARTPTSSRVQSPSFTSPSRPQPRRADTDFMLPSDSDDEAPKGGYYIVEKPRSPQPPTAPAKTLPKATVTDLLPEQPKPRRRGTSRQQTRSADPVSPSPSRRRAGVAATGMYPSDSDDDAPAGGYIIYENKKVSPSTTTLPRRGALWNGDGRTNSPKPTAGGATGLLRRKTLPTKRVSDFTNRMRRVVREA</sequence>
<feature type="compositionally biased region" description="Pro residues" evidence="2">
    <location>
        <begin position="1"/>
        <end position="10"/>
    </location>
</feature>
<dbReference type="GO" id="GO:0005938">
    <property type="term" value="C:cell cortex"/>
    <property type="evidence" value="ECO:0007669"/>
    <property type="project" value="TreeGrafter"/>
</dbReference>
<dbReference type="AlphaFoldDB" id="J5QWU0"/>
<name>J5QWU0_TRIAS</name>
<feature type="compositionally biased region" description="Basic and acidic residues" evidence="2">
    <location>
        <begin position="84"/>
        <end position="96"/>
    </location>
</feature>
<evidence type="ECO:0000256" key="2">
    <source>
        <dbReference type="SAM" id="MobiDB-lite"/>
    </source>
</evidence>
<evidence type="ECO:0000259" key="3">
    <source>
        <dbReference type="PROSITE" id="PS50238"/>
    </source>
</evidence>
<dbReference type="SMART" id="SM00324">
    <property type="entry name" value="RhoGAP"/>
    <property type="match status" value="1"/>
</dbReference>
<dbReference type="InterPro" id="IPR008936">
    <property type="entry name" value="Rho_GTPase_activation_prot"/>
</dbReference>
<dbReference type="GeneID" id="25984916"/>
<comment type="caution">
    <text evidence="4">The sequence shown here is derived from an EMBL/GenBank/DDBJ whole genome shotgun (WGS) entry which is preliminary data.</text>
</comment>
<feature type="region of interest" description="Disordered" evidence="2">
    <location>
        <begin position="1"/>
        <end position="100"/>
    </location>
</feature>
<protein>
    <submittedName>
        <fullName evidence="4">Rho GTPase activator</fullName>
    </submittedName>
</protein>
<accession>J5QWU0</accession>
<feature type="domain" description="Rho-GAP" evidence="3">
    <location>
        <begin position="151"/>
        <end position="326"/>
    </location>
</feature>
<feature type="compositionally biased region" description="Low complexity" evidence="2">
    <location>
        <begin position="37"/>
        <end position="51"/>
    </location>
</feature>
<dbReference type="Proteomes" id="UP000002748">
    <property type="component" value="Unassembled WGS sequence"/>
</dbReference>
<dbReference type="PROSITE" id="PS50238">
    <property type="entry name" value="RHOGAP"/>
    <property type="match status" value="1"/>
</dbReference>
<feature type="compositionally biased region" description="Basic and acidic residues" evidence="2">
    <location>
        <begin position="296"/>
        <end position="310"/>
    </location>
</feature>
<dbReference type="Gene3D" id="1.10.555.10">
    <property type="entry name" value="Rho GTPase activation protein"/>
    <property type="match status" value="1"/>
</dbReference>
<dbReference type="PANTHER" id="PTHR15228:SF25">
    <property type="entry name" value="F-BAR DOMAIN-CONTAINING PROTEIN"/>
    <property type="match status" value="1"/>
</dbReference>
<dbReference type="PANTHER" id="PTHR15228">
    <property type="entry name" value="SPERMATHECAL PHYSIOLOGY VARIANT"/>
    <property type="match status" value="1"/>
</dbReference>
<reference evidence="4 5" key="1">
    <citation type="journal article" date="2012" name="Eukaryot. Cell">
        <title>Draft genome sequence of CBS 2479, the standard type strain of Trichosporon asahii.</title>
        <authorList>
            <person name="Yang R.Y."/>
            <person name="Li H.T."/>
            <person name="Zhu H."/>
            <person name="Zhou G.P."/>
            <person name="Wang M."/>
            <person name="Wang L."/>
        </authorList>
    </citation>
    <scope>NUCLEOTIDE SEQUENCE [LARGE SCALE GENOMIC DNA]</scope>
    <source>
        <strain evidence="5">ATCC 90039 / CBS 2479 / JCM 2466 / KCTC 7840 / NCYC 2677 / UAMH 7654</strain>
    </source>
</reference>
<dbReference type="EMBL" id="ALBS01000170">
    <property type="protein sequence ID" value="EJT49498.1"/>
    <property type="molecule type" value="Genomic_DNA"/>
</dbReference>
<feature type="compositionally biased region" description="Polar residues" evidence="2">
    <location>
        <begin position="340"/>
        <end position="353"/>
    </location>
</feature>
<dbReference type="Pfam" id="PF00620">
    <property type="entry name" value="RhoGAP"/>
    <property type="match status" value="1"/>
</dbReference>
<feature type="region of interest" description="Disordered" evidence="2">
    <location>
        <begin position="340"/>
        <end position="662"/>
    </location>
</feature>
<dbReference type="InterPro" id="IPR051025">
    <property type="entry name" value="RhoGAP"/>
</dbReference>
<gene>
    <name evidence="4" type="ORF">A1Q1_01402</name>
</gene>
<keyword evidence="1" id="KW-0343">GTPase activation</keyword>
<dbReference type="GO" id="GO:0005096">
    <property type="term" value="F:GTPase activator activity"/>
    <property type="evidence" value="ECO:0007669"/>
    <property type="project" value="UniProtKB-KW"/>
</dbReference>
<feature type="region of interest" description="Disordered" evidence="2">
    <location>
        <begin position="280"/>
        <end position="310"/>
    </location>
</feature>
<evidence type="ECO:0000313" key="4">
    <source>
        <dbReference type="EMBL" id="EJT49498.1"/>
    </source>
</evidence>
<proteinExistence type="predicted"/>
<dbReference type="InterPro" id="IPR000198">
    <property type="entry name" value="RhoGAP_dom"/>
</dbReference>